<sequence>MTKTLLSKEQCDLGYQRFLEHDQQARARVDSMTEQTAVALGMSLDEVRRIETYRAFSDRASTLGVDQFEYLLEFAVPDAEERRKIQQAQKDATSEALGL</sequence>
<evidence type="ECO:0000313" key="1">
    <source>
        <dbReference type="EMBL" id="MDX4953848.1"/>
    </source>
</evidence>
<dbReference type="EMBL" id="JAWWMZ010000003">
    <property type="protein sequence ID" value="MDX4953848.1"/>
    <property type="molecule type" value="Genomic_DNA"/>
</dbReference>
<reference evidence="1" key="1">
    <citation type="submission" date="2023-11" db="EMBL/GenBank/DDBJ databases">
        <title>Identification and selenium tolerance of Delftia acidovorans R3-25.</title>
        <authorList>
            <person name="Zhang S."/>
            <person name="Liu Y."/>
            <person name="Guo Y."/>
        </authorList>
    </citation>
    <scope>NUCLEOTIDE SEQUENCE</scope>
    <source>
        <strain evidence="1">R3-25</strain>
    </source>
</reference>
<gene>
    <name evidence="1" type="ORF">SGN30_10515</name>
</gene>
<accession>A0AAJ2R0T8</accession>
<dbReference type="RefSeq" id="WP_319073435.1">
    <property type="nucleotide sequence ID" value="NZ_JAWWMZ010000003.1"/>
</dbReference>
<dbReference type="InterPro" id="IPR045662">
    <property type="entry name" value="DUF6388"/>
</dbReference>
<organism evidence="1 2">
    <name type="scientific">Delftia acidovorans</name>
    <name type="common">Pseudomonas acidovorans</name>
    <name type="synonym">Comamonas acidovorans</name>
    <dbReference type="NCBI Taxonomy" id="80866"/>
    <lineage>
        <taxon>Bacteria</taxon>
        <taxon>Pseudomonadati</taxon>
        <taxon>Pseudomonadota</taxon>
        <taxon>Betaproteobacteria</taxon>
        <taxon>Burkholderiales</taxon>
        <taxon>Comamonadaceae</taxon>
        <taxon>Delftia</taxon>
    </lineage>
</organism>
<protein>
    <submittedName>
        <fullName evidence="1">DUF6388 family protein</fullName>
    </submittedName>
</protein>
<dbReference type="Pfam" id="PF19925">
    <property type="entry name" value="DUF6388"/>
    <property type="match status" value="1"/>
</dbReference>
<name>A0AAJ2R0T8_DELAC</name>
<evidence type="ECO:0000313" key="2">
    <source>
        <dbReference type="Proteomes" id="UP001287445"/>
    </source>
</evidence>
<dbReference type="Proteomes" id="UP001287445">
    <property type="component" value="Unassembled WGS sequence"/>
</dbReference>
<proteinExistence type="predicted"/>
<dbReference type="AlphaFoldDB" id="A0AAJ2R0T8"/>
<comment type="caution">
    <text evidence="1">The sequence shown here is derived from an EMBL/GenBank/DDBJ whole genome shotgun (WGS) entry which is preliminary data.</text>
</comment>